<evidence type="ECO:0000256" key="7">
    <source>
        <dbReference type="SAM" id="Phobius"/>
    </source>
</evidence>
<evidence type="ECO:0000256" key="3">
    <source>
        <dbReference type="ARBA" id="ARBA00022692"/>
    </source>
</evidence>
<keyword evidence="3 7" id="KW-0812">Transmembrane</keyword>
<feature type="compositionally biased region" description="Basic and acidic residues" evidence="6">
    <location>
        <begin position="434"/>
        <end position="444"/>
    </location>
</feature>
<comment type="subcellular location">
    <subcellularLocation>
        <location evidence="1">Membrane</location>
        <topology evidence="1">Multi-pass membrane protein</topology>
    </subcellularLocation>
</comment>
<feature type="compositionally biased region" description="Acidic residues" evidence="6">
    <location>
        <begin position="418"/>
        <end position="433"/>
    </location>
</feature>
<dbReference type="EMBL" id="JBHSWT010000758">
    <property type="protein sequence ID" value="MFC6772359.1"/>
    <property type="molecule type" value="Genomic_DNA"/>
</dbReference>
<dbReference type="Pfam" id="PF01594">
    <property type="entry name" value="AI-2E_transport"/>
    <property type="match status" value="1"/>
</dbReference>
<comment type="caution">
    <text evidence="8">The sequence shown here is derived from an EMBL/GenBank/DDBJ whole genome shotgun (WGS) entry which is preliminary data.</text>
</comment>
<dbReference type="GO" id="GO:0016020">
    <property type="term" value="C:membrane"/>
    <property type="evidence" value="ECO:0007669"/>
    <property type="project" value="UniProtKB-SubCell"/>
</dbReference>
<evidence type="ECO:0000256" key="2">
    <source>
        <dbReference type="ARBA" id="ARBA00009773"/>
    </source>
</evidence>
<reference evidence="8 9" key="1">
    <citation type="journal article" date="2019" name="Int. J. Syst. Evol. Microbiol.">
        <title>The Global Catalogue of Microorganisms (GCM) 10K type strain sequencing project: providing services to taxonomists for standard genome sequencing and annotation.</title>
        <authorList>
            <consortium name="The Broad Institute Genomics Platform"/>
            <consortium name="The Broad Institute Genome Sequencing Center for Infectious Disease"/>
            <person name="Wu L."/>
            <person name="Ma J."/>
        </authorList>
    </citation>
    <scope>NUCLEOTIDE SEQUENCE [LARGE SCALE GENOMIC DNA]</scope>
    <source>
        <strain evidence="8 9">PJ61</strain>
    </source>
</reference>
<keyword evidence="4 7" id="KW-1133">Transmembrane helix</keyword>
<dbReference type="InterPro" id="IPR002549">
    <property type="entry name" value="AI-2E-like"/>
</dbReference>
<feature type="transmembrane region" description="Helical" evidence="7">
    <location>
        <begin position="289"/>
        <end position="311"/>
    </location>
</feature>
<comment type="similarity">
    <text evidence="2">Belongs to the autoinducer-2 exporter (AI-2E) (TC 2.A.86) family.</text>
</comment>
<sequence length="444" mass="47118">MDRTTSGLEGRLPTRSRAAWWAFILFLGAVVAYVVGSFMGLVVLGLFGYYATRPICVHLRSVTGSRQLAATLTALSVIVPILLLFAVVGLRLFQAVRSQFGDGNVVGTLIARITGIDALSAEQREQLVTLLSNPTSVLDAGGSLWANLGTAVTALQGVVGGLFLLGLSTTLAYFLLANDDDVSEGVVELIGGRDSIAYTYAIAVDTDLESVFFGNLLFVAASSILATAAYAATNLVAPPGLQVPMVLVAGFLTGIASLIPVVVGKIVYIPIVASLGFQAVSSDQGEGSLVFVGVVFVAYVLLLDILPQSFLQPYLSGRRISPILLLFAYLIGPILFGWYGIFLMPILFVLVLEAIRIVLPELLSGETIRPEATVAEDVGTDLKDAHAEEDEFQRGGSEPESESDPESEPKSESRPDSESDSDPGPESESDSDPESDRDPNADER</sequence>
<evidence type="ECO:0000256" key="1">
    <source>
        <dbReference type="ARBA" id="ARBA00004141"/>
    </source>
</evidence>
<evidence type="ECO:0000313" key="8">
    <source>
        <dbReference type="EMBL" id="MFC6772359.1"/>
    </source>
</evidence>
<accession>A0ABD5T551</accession>
<dbReference type="Proteomes" id="UP001596274">
    <property type="component" value="Unassembled WGS sequence"/>
</dbReference>
<feature type="transmembrane region" description="Helical" evidence="7">
    <location>
        <begin position="323"/>
        <end position="352"/>
    </location>
</feature>
<keyword evidence="9" id="KW-1185">Reference proteome</keyword>
<protein>
    <submittedName>
        <fullName evidence="8">AI-2E family transporter</fullName>
    </submittedName>
</protein>
<feature type="transmembrane region" description="Helical" evidence="7">
    <location>
        <begin position="245"/>
        <end position="269"/>
    </location>
</feature>
<organism evidence="8 9">
    <name type="scientific">Halorubrum pallidum</name>
    <dbReference type="NCBI Taxonomy" id="1526114"/>
    <lineage>
        <taxon>Archaea</taxon>
        <taxon>Methanobacteriati</taxon>
        <taxon>Methanobacteriota</taxon>
        <taxon>Stenosarchaea group</taxon>
        <taxon>Halobacteria</taxon>
        <taxon>Halobacteriales</taxon>
        <taxon>Haloferacaceae</taxon>
        <taxon>Halorubrum</taxon>
    </lineage>
</organism>
<evidence type="ECO:0000256" key="6">
    <source>
        <dbReference type="SAM" id="MobiDB-lite"/>
    </source>
</evidence>
<feature type="compositionally biased region" description="Basic and acidic residues" evidence="6">
    <location>
        <begin position="407"/>
        <end position="417"/>
    </location>
</feature>
<feature type="transmembrane region" description="Helical" evidence="7">
    <location>
        <begin position="68"/>
        <end position="90"/>
    </location>
</feature>
<name>A0ABD5T551_9EURY</name>
<proteinExistence type="inferred from homology"/>
<evidence type="ECO:0000313" key="9">
    <source>
        <dbReference type="Proteomes" id="UP001596274"/>
    </source>
</evidence>
<feature type="transmembrane region" description="Helical" evidence="7">
    <location>
        <begin position="154"/>
        <end position="176"/>
    </location>
</feature>
<feature type="transmembrane region" description="Helical" evidence="7">
    <location>
        <begin position="20"/>
        <end position="48"/>
    </location>
</feature>
<feature type="region of interest" description="Disordered" evidence="6">
    <location>
        <begin position="384"/>
        <end position="444"/>
    </location>
</feature>
<feature type="transmembrane region" description="Helical" evidence="7">
    <location>
        <begin position="212"/>
        <end position="233"/>
    </location>
</feature>
<evidence type="ECO:0000256" key="5">
    <source>
        <dbReference type="ARBA" id="ARBA00023136"/>
    </source>
</evidence>
<keyword evidence="5 7" id="KW-0472">Membrane</keyword>
<dbReference type="AlphaFoldDB" id="A0ABD5T551"/>
<gene>
    <name evidence="8" type="ORF">ACFQDD_12675</name>
</gene>
<evidence type="ECO:0000256" key="4">
    <source>
        <dbReference type="ARBA" id="ARBA00022989"/>
    </source>
</evidence>